<dbReference type="Proteomes" id="UP000193922">
    <property type="component" value="Unassembled WGS sequence"/>
</dbReference>
<reference evidence="1 2" key="1">
    <citation type="submission" date="2016-07" db="EMBL/GenBank/DDBJ databases">
        <title>Pervasive Adenine N6-methylation of Active Genes in Fungi.</title>
        <authorList>
            <consortium name="DOE Joint Genome Institute"/>
            <person name="Mondo S.J."/>
            <person name="Dannebaum R.O."/>
            <person name="Kuo R.C."/>
            <person name="Labutti K."/>
            <person name="Haridas S."/>
            <person name="Kuo A."/>
            <person name="Salamov A."/>
            <person name="Ahrendt S.R."/>
            <person name="Lipzen A."/>
            <person name="Sullivan W."/>
            <person name="Andreopoulos W.B."/>
            <person name="Clum A."/>
            <person name="Lindquist E."/>
            <person name="Daum C."/>
            <person name="Ramamoorthy G.K."/>
            <person name="Gryganskyi A."/>
            <person name="Culley D."/>
            <person name="Magnuson J.K."/>
            <person name="James T.Y."/>
            <person name="O'Malley M.A."/>
            <person name="Stajich J.E."/>
            <person name="Spatafora J.W."/>
            <person name="Visel A."/>
            <person name="Grigoriev I.V."/>
        </authorList>
    </citation>
    <scope>NUCLEOTIDE SEQUENCE [LARGE SCALE GENOMIC DNA]</scope>
    <source>
        <strain evidence="1 2">ATCC 12442</strain>
    </source>
</reference>
<comment type="caution">
    <text evidence="1">The sequence shown here is derived from an EMBL/GenBank/DDBJ whole genome shotgun (WGS) entry which is preliminary data.</text>
</comment>
<sequence length="161" mass="18043">MMRQSNMGVWDVDLCIQAGTHAAHVLPIPSPVVFVHHRAQSRTHMHEGASMACLSREKEVCIGNVQVGPRPEQHIRAGPSEQFPQRWHSLWAKSRRSGGHLSHWRTLAHFASLAIVQHSTAMPKRGSLCYYKVVCLLGEGAHWCKVRRSRLTTERGKRGGG</sequence>
<dbReference type="EMBL" id="MCFD01000013">
    <property type="protein sequence ID" value="ORX67107.1"/>
    <property type="molecule type" value="Genomic_DNA"/>
</dbReference>
<dbReference type="GeneID" id="63808416"/>
<evidence type="ECO:0000313" key="1">
    <source>
        <dbReference type="EMBL" id="ORX67107.1"/>
    </source>
</evidence>
<name>A0A1Y1W0S5_9FUNG</name>
<accession>A0A1Y1W0S5</accession>
<evidence type="ECO:0000313" key="2">
    <source>
        <dbReference type="Proteomes" id="UP000193922"/>
    </source>
</evidence>
<organism evidence="1 2">
    <name type="scientific">Linderina pennispora</name>
    <dbReference type="NCBI Taxonomy" id="61395"/>
    <lineage>
        <taxon>Eukaryota</taxon>
        <taxon>Fungi</taxon>
        <taxon>Fungi incertae sedis</taxon>
        <taxon>Zoopagomycota</taxon>
        <taxon>Kickxellomycotina</taxon>
        <taxon>Kickxellomycetes</taxon>
        <taxon>Kickxellales</taxon>
        <taxon>Kickxellaceae</taxon>
        <taxon>Linderina</taxon>
    </lineage>
</organism>
<proteinExistence type="predicted"/>
<gene>
    <name evidence="1" type="ORF">DL89DRAFT_52236</name>
</gene>
<protein>
    <submittedName>
        <fullName evidence="1">Uncharacterized protein</fullName>
    </submittedName>
</protein>
<dbReference type="AlphaFoldDB" id="A0A1Y1W0S5"/>
<keyword evidence="2" id="KW-1185">Reference proteome</keyword>
<dbReference type="RefSeq" id="XP_040741029.1">
    <property type="nucleotide sequence ID" value="XM_040891768.1"/>
</dbReference>